<dbReference type="AlphaFoldDB" id="A0A151QMX5"/>
<dbReference type="Pfam" id="PF17921">
    <property type="entry name" value="Integrase_H2C2"/>
    <property type="match status" value="1"/>
</dbReference>
<keyword evidence="3" id="KW-1185">Reference proteome</keyword>
<dbReference type="Gramene" id="C.cajan_47656.t">
    <property type="protein sequence ID" value="C.cajan_47656.t"/>
    <property type="gene ID" value="C.cajan_47656"/>
</dbReference>
<feature type="domain" description="Integrase zinc-binding" evidence="1">
    <location>
        <begin position="19"/>
        <end position="73"/>
    </location>
</feature>
<dbReference type="Gene3D" id="1.10.340.70">
    <property type="match status" value="1"/>
</dbReference>
<name>A0A151QMX5_CAJCA</name>
<protein>
    <recommendedName>
        <fullName evidence="1">Integrase zinc-binding domain-containing protein</fullName>
    </recommendedName>
</protein>
<gene>
    <name evidence="2" type="ORF">KK1_047906</name>
</gene>
<proteinExistence type="predicted"/>
<dbReference type="InterPro" id="IPR041588">
    <property type="entry name" value="Integrase_H2C2"/>
</dbReference>
<evidence type="ECO:0000259" key="1">
    <source>
        <dbReference type="Pfam" id="PF17921"/>
    </source>
</evidence>
<dbReference type="InterPro" id="IPR052160">
    <property type="entry name" value="Gypsy_RT_Integrase-like"/>
</dbReference>
<dbReference type="PANTHER" id="PTHR47266">
    <property type="entry name" value="ENDONUCLEASE-RELATED"/>
    <property type="match status" value="1"/>
</dbReference>
<dbReference type="Proteomes" id="UP000075243">
    <property type="component" value="Unassembled WGS sequence"/>
</dbReference>
<accession>A0A151QMX5</accession>
<evidence type="ECO:0000313" key="3">
    <source>
        <dbReference type="Proteomes" id="UP000075243"/>
    </source>
</evidence>
<organism evidence="2 3">
    <name type="scientific">Cajanus cajan</name>
    <name type="common">Pigeon pea</name>
    <name type="synonym">Cajanus indicus</name>
    <dbReference type="NCBI Taxonomy" id="3821"/>
    <lineage>
        <taxon>Eukaryota</taxon>
        <taxon>Viridiplantae</taxon>
        <taxon>Streptophyta</taxon>
        <taxon>Embryophyta</taxon>
        <taxon>Tracheophyta</taxon>
        <taxon>Spermatophyta</taxon>
        <taxon>Magnoliopsida</taxon>
        <taxon>eudicotyledons</taxon>
        <taxon>Gunneridae</taxon>
        <taxon>Pentapetalae</taxon>
        <taxon>rosids</taxon>
        <taxon>fabids</taxon>
        <taxon>Fabales</taxon>
        <taxon>Fabaceae</taxon>
        <taxon>Papilionoideae</taxon>
        <taxon>50 kb inversion clade</taxon>
        <taxon>NPAAA clade</taxon>
        <taxon>indigoferoid/millettioid clade</taxon>
        <taxon>Phaseoleae</taxon>
        <taxon>Cajanus</taxon>
    </lineage>
</organism>
<reference evidence="2" key="1">
    <citation type="journal article" date="2012" name="Nat. Biotechnol.">
        <title>Draft genome sequence of pigeonpea (Cajanus cajan), an orphan legume crop of resource-poor farmers.</title>
        <authorList>
            <person name="Varshney R.K."/>
            <person name="Chen W."/>
            <person name="Li Y."/>
            <person name="Bharti A.K."/>
            <person name="Saxena R.K."/>
            <person name="Schlueter J.A."/>
            <person name="Donoghue M.T."/>
            <person name="Azam S."/>
            <person name="Fan G."/>
            <person name="Whaley A.M."/>
            <person name="Farmer A.D."/>
            <person name="Sheridan J."/>
            <person name="Iwata A."/>
            <person name="Tuteja R."/>
            <person name="Penmetsa R.V."/>
            <person name="Wu W."/>
            <person name="Upadhyaya H.D."/>
            <person name="Yang S.P."/>
            <person name="Shah T."/>
            <person name="Saxena K.B."/>
            <person name="Michael T."/>
            <person name="McCombie W.R."/>
            <person name="Yang B."/>
            <person name="Zhang G."/>
            <person name="Yang H."/>
            <person name="Wang J."/>
            <person name="Spillane C."/>
            <person name="Cook D.R."/>
            <person name="May G.D."/>
            <person name="Xu X."/>
            <person name="Jackson S.A."/>
        </authorList>
    </citation>
    <scope>NUCLEOTIDE SEQUENCE [LARGE SCALE GENOMIC DNA]</scope>
</reference>
<sequence>MINCDGCADGLLRSCVSGAEIRDILWHCHNSLYGGHYNGERTTTKVLQSGFYWPNLFKDAYEHCKRCDKCQRTGTISKRHELPLQNILEVEVFDCWGIDFIGPLPSFLGMNTFLWQLITFQNGWRLVLCRKLMPKLS</sequence>
<dbReference type="EMBL" id="KQ485771">
    <property type="protein sequence ID" value="KYP31657.1"/>
    <property type="molecule type" value="Genomic_DNA"/>
</dbReference>
<evidence type="ECO:0000313" key="2">
    <source>
        <dbReference type="EMBL" id="KYP31657.1"/>
    </source>
</evidence>